<evidence type="ECO:0000313" key="5">
    <source>
        <dbReference type="Proteomes" id="UP000779809"/>
    </source>
</evidence>
<dbReference type="PROSITE" id="PS50110">
    <property type="entry name" value="RESPONSE_REGULATORY"/>
    <property type="match status" value="1"/>
</dbReference>
<sequence length="139" mass="15465">MKNNSKNAPKSRVLVVDDEPSVLLTYRMILEQQGYEVTASISSKDAIAALEAGPMDLLICDLSLEQKHTGFEVIDFGRRGDPQVPAILVTGYASKEVMDKAEQNMIAVLFKPIDIHEFLSAISEKVRSRHESHQTKAHD</sequence>
<keyword evidence="1 2" id="KW-0597">Phosphoprotein</keyword>
<evidence type="ECO:0000313" key="4">
    <source>
        <dbReference type="EMBL" id="MBI2677193.1"/>
    </source>
</evidence>
<dbReference type="InterPro" id="IPR050595">
    <property type="entry name" value="Bact_response_regulator"/>
</dbReference>
<dbReference type="InterPro" id="IPR011006">
    <property type="entry name" value="CheY-like_superfamily"/>
</dbReference>
<feature type="domain" description="Response regulatory" evidence="3">
    <location>
        <begin position="12"/>
        <end position="126"/>
    </location>
</feature>
<organism evidence="4 5">
    <name type="scientific">Candidatus Korobacter versatilis</name>
    <dbReference type="NCBI Taxonomy" id="658062"/>
    <lineage>
        <taxon>Bacteria</taxon>
        <taxon>Pseudomonadati</taxon>
        <taxon>Acidobacteriota</taxon>
        <taxon>Terriglobia</taxon>
        <taxon>Terriglobales</taxon>
        <taxon>Candidatus Korobacteraceae</taxon>
        <taxon>Candidatus Korobacter</taxon>
    </lineage>
</organism>
<dbReference type="PANTHER" id="PTHR44591">
    <property type="entry name" value="STRESS RESPONSE REGULATOR PROTEIN 1"/>
    <property type="match status" value="1"/>
</dbReference>
<proteinExistence type="predicted"/>
<evidence type="ECO:0000256" key="2">
    <source>
        <dbReference type="PROSITE-ProRule" id="PRU00169"/>
    </source>
</evidence>
<name>A0A932A6Q4_9BACT</name>
<reference evidence="4" key="1">
    <citation type="submission" date="2020-07" db="EMBL/GenBank/DDBJ databases">
        <title>Huge and variable diversity of episymbiotic CPR bacteria and DPANN archaea in groundwater ecosystems.</title>
        <authorList>
            <person name="He C.Y."/>
            <person name="Keren R."/>
            <person name="Whittaker M."/>
            <person name="Farag I.F."/>
            <person name="Doudna J."/>
            <person name="Cate J.H.D."/>
            <person name="Banfield J.F."/>
        </authorList>
    </citation>
    <scope>NUCLEOTIDE SEQUENCE</scope>
    <source>
        <strain evidence="4">NC_groundwater_580_Pr5_B-0.1um_64_19</strain>
    </source>
</reference>
<accession>A0A932A6Q4</accession>
<dbReference type="InterPro" id="IPR001789">
    <property type="entry name" value="Sig_transdc_resp-reg_receiver"/>
</dbReference>
<dbReference type="AlphaFoldDB" id="A0A932A6Q4"/>
<dbReference type="SMART" id="SM00448">
    <property type="entry name" value="REC"/>
    <property type="match status" value="1"/>
</dbReference>
<dbReference type="SUPFAM" id="SSF52172">
    <property type="entry name" value="CheY-like"/>
    <property type="match status" value="1"/>
</dbReference>
<feature type="modified residue" description="4-aspartylphosphate" evidence="2">
    <location>
        <position position="61"/>
    </location>
</feature>
<dbReference type="EMBL" id="JACPNR010000001">
    <property type="protein sequence ID" value="MBI2677193.1"/>
    <property type="molecule type" value="Genomic_DNA"/>
</dbReference>
<gene>
    <name evidence="4" type="ORF">HYX28_00250</name>
</gene>
<dbReference type="GO" id="GO:0000160">
    <property type="term" value="P:phosphorelay signal transduction system"/>
    <property type="evidence" value="ECO:0007669"/>
    <property type="project" value="InterPro"/>
</dbReference>
<evidence type="ECO:0000256" key="1">
    <source>
        <dbReference type="ARBA" id="ARBA00022553"/>
    </source>
</evidence>
<protein>
    <submittedName>
        <fullName evidence="4">Response regulator</fullName>
    </submittedName>
</protein>
<evidence type="ECO:0000259" key="3">
    <source>
        <dbReference type="PROSITE" id="PS50110"/>
    </source>
</evidence>
<dbReference type="Gene3D" id="3.40.50.2300">
    <property type="match status" value="1"/>
</dbReference>
<dbReference type="PANTHER" id="PTHR44591:SF3">
    <property type="entry name" value="RESPONSE REGULATORY DOMAIN-CONTAINING PROTEIN"/>
    <property type="match status" value="1"/>
</dbReference>
<dbReference type="Pfam" id="PF00072">
    <property type="entry name" value="Response_reg"/>
    <property type="match status" value="1"/>
</dbReference>
<comment type="caution">
    <text evidence="4">The sequence shown here is derived from an EMBL/GenBank/DDBJ whole genome shotgun (WGS) entry which is preliminary data.</text>
</comment>
<dbReference type="Proteomes" id="UP000779809">
    <property type="component" value="Unassembled WGS sequence"/>
</dbReference>